<evidence type="ECO:0000256" key="4">
    <source>
        <dbReference type="ARBA" id="ARBA00023274"/>
    </source>
</evidence>
<evidence type="ECO:0000256" key="2">
    <source>
        <dbReference type="ARBA" id="ARBA00006194"/>
    </source>
</evidence>
<dbReference type="EMBL" id="CP102586">
    <property type="protein sequence ID" value="UVC53081.1"/>
    <property type="molecule type" value="Genomic_DNA"/>
</dbReference>
<dbReference type="GO" id="GO:1990904">
    <property type="term" value="C:ribonucleoprotein complex"/>
    <property type="evidence" value="ECO:0007669"/>
    <property type="project" value="UniProtKB-KW"/>
</dbReference>
<keyword evidence="3 5" id="KW-0689">Ribosomal protein</keyword>
<evidence type="ECO:0000256" key="1">
    <source>
        <dbReference type="ARBA" id="ARBA00004229"/>
    </source>
</evidence>
<dbReference type="AlphaFoldDB" id="A0A976SK07"/>
<dbReference type="GO" id="GO:0009507">
    <property type="term" value="C:chloroplast"/>
    <property type="evidence" value="ECO:0007669"/>
    <property type="project" value="UniProtKB-SubCell"/>
</dbReference>
<evidence type="ECO:0000313" key="5">
    <source>
        <dbReference type="EMBL" id="UVC53081.1"/>
    </source>
</evidence>
<dbReference type="Proteomes" id="UP000244803">
    <property type="component" value="Apicoplast Pltd"/>
</dbReference>
<keyword evidence="4" id="KW-0687">Ribonucleoprotein</keyword>
<keyword evidence="5" id="KW-0934">Plastid</keyword>
<keyword evidence="5" id="KW-0933">Apicoplast</keyword>
<organism evidence="5 6">
    <name type="scientific">Theileria orientalis</name>
    <dbReference type="NCBI Taxonomy" id="68886"/>
    <lineage>
        <taxon>Eukaryota</taxon>
        <taxon>Sar</taxon>
        <taxon>Alveolata</taxon>
        <taxon>Apicomplexa</taxon>
        <taxon>Aconoidasida</taxon>
        <taxon>Piroplasmida</taxon>
        <taxon>Theileriidae</taxon>
        <taxon>Theileria</taxon>
    </lineage>
</organism>
<dbReference type="InterPro" id="IPR001971">
    <property type="entry name" value="Ribosomal_uS11"/>
</dbReference>
<dbReference type="PIRSF" id="PIRSF002131">
    <property type="entry name" value="Ribosomal_S11"/>
    <property type="match status" value="1"/>
</dbReference>
<sequence length="142" mass="16742">MKIKNLNNKQKFKKNYDLIIVCVSFKLNNIFISISKFVKFFEIFQFNSLLKSYSCGMFNLKNKNKTSIKAYNTISQQLNSILVKSNIKTIHLIFKSNHKINYIFINTLLNKLNNNKFIKISNIHFKLSIPSNGCRLQKHKFL</sequence>
<evidence type="ECO:0000256" key="3">
    <source>
        <dbReference type="ARBA" id="ARBA00022980"/>
    </source>
</evidence>
<protein>
    <submittedName>
        <fullName evidence="5">Ribosomal protein S11</fullName>
    </submittedName>
</protein>
<evidence type="ECO:0000313" key="6">
    <source>
        <dbReference type="Proteomes" id="UP000244803"/>
    </source>
</evidence>
<dbReference type="OrthoDB" id="10512244at2759"/>
<gene>
    <name evidence="5" type="ORF">MACJ_004158</name>
</gene>
<comment type="similarity">
    <text evidence="2">Belongs to the universal ribosomal protein uS11 family.</text>
</comment>
<accession>A0A976SK07</accession>
<dbReference type="GO" id="GO:0003735">
    <property type="term" value="F:structural constituent of ribosome"/>
    <property type="evidence" value="ECO:0007669"/>
    <property type="project" value="InterPro"/>
</dbReference>
<geneLocation type="apicoplast" evidence="5"/>
<dbReference type="SUPFAM" id="SSF53137">
    <property type="entry name" value="Translational machinery components"/>
    <property type="match status" value="1"/>
</dbReference>
<comment type="subcellular location">
    <subcellularLocation>
        <location evidence="1">Plastid</location>
        <location evidence="1">Chloroplast</location>
    </subcellularLocation>
</comment>
<dbReference type="Gene3D" id="3.30.420.80">
    <property type="entry name" value="Ribosomal protein S11"/>
    <property type="match status" value="1"/>
</dbReference>
<reference evidence="5" key="1">
    <citation type="submission" date="2022-07" db="EMBL/GenBank/DDBJ databases">
        <title>Chromosomal assemblies of T. orientalis with long-read sequencing.</title>
        <authorList>
            <person name="Yam J."/>
            <person name="Bogema D.R."/>
            <person name="Micallef M.L."/>
            <person name="Djordjevic S."/>
            <person name="Jenkins C."/>
        </authorList>
    </citation>
    <scope>NUCLEOTIDE SEQUENCE</scope>
    <source>
        <strain evidence="5">Fish Creek</strain>
    </source>
</reference>
<name>A0A976SK07_THEOR</name>
<proteinExistence type="inferred from homology"/>
<dbReference type="GO" id="GO:0005840">
    <property type="term" value="C:ribosome"/>
    <property type="evidence" value="ECO:0007669"/>
    <property type="project" value="UniProtKB-KW"/>
</dbReference>
<dbReference type="InterPro" id="IPR036967">
    <property type="entry name" value="Ribosomal_uS11_sf"/>
</dbReference>
<dbReference type="GO" id="GO:0006412">
    <property type="term" value="P:translation"/>
    <property type="evidence" value="ECO:0007669"/>
    <property type="project" value="InterPro"/>
</dbReference>